<accession>A0A2D6M1X1</accession>
<dbReference type="InterPro" id="IPR020075">
    <property type="entry name" value="Uncharacterised_AF2234"/>
</dbReference>
<evidence type="ECO:0000313" key="1">
    <source>
        <dbReference type="EMBL" id="MAG22407.1"/>
    </source>
</evidence>
<sequence length="93" mass="10173">MEGMKDMSEEERTQAIEKIKEVCKTFCGECPSYKGTGETELAFCALGKSNAIKEEKGCLCPSCPITGQMSLRWNYYCTRGAGKEQSAAGNAEK</sequence>
<organism evidence="1 2">
    <name type="scientific">Candidatus Iainarchaeum sp</name>
    <dbReference type="NCBI Taxonomy" id="3101447"/>
    <lineage>
        <taxon>Archaea</taxon>
        <taxon>Candidatus Iainarchaeota</taxon>
        <taxon>Candidatus Iainarchaeia</taxon>
        <taxon>Candidatus Iainarchaeales</taxon>
        <taxon>Candidatus Iainarchaeaceae</taxon>
        <taxon>Candidatus Iainarchaeum</taxon>
    </lineage>
</organism>
<reference evidence="2" key="1">
    <citation type="submission" date="2017-09" db="EMBL/GenBank/DDBJ databases">
        <title>The Reconstruction of 2,631 Draft Metagenome-Assembled Genomes from the Global Oceans.</title>
        <authorList>
            <person name="Tully B.J."/>
            <person name="Graham E.D."/>
            <person name="Heidelberg J.F."/>
        </authorList>
    </citation>
    <scope>NUCLEOTIDE SEQUENCE [LARGE SCALE GENOMIC DNA]</scope>
</reference>
<dbReference type="Proteomes" id="UP000226592">
    <property type="component" value="Unassembled WGS sequence"/>
</dbReference>
<comment type="caution">
    <text evidence="1">The sequence shown here is derived from an EMBL/GenBank/DDBJ whole genome shotgun (WGS) entry which is preliminary data.</text>
</comment>
<gene>
    <name evidence="1" type="ORF">CL943_03850</name>
</gene>
<evidence type="ECO:0000313" key="2">
    <source>
        <dbReference type="Proteomes" id="UP000226592"/>
    </source>
</evidence>
<proteinExistence type="predicted"/>
<name>A0A2D6M1X1_9ARCH</name>
<dbReference type="AlphaFoldDB" id="A0A2D6M1X1"/>
<protein>
    <recommendedName>
        <fullName evidence="3">DUF2769 domain-containing protein</fullName>
    </recommendedName>
</protein>
<evidence type="ECO:0008006" key="3">
    <source>
        <dbReference type="Google" id="ProtNLM"/>
    </source>
</evidence>
<dbReference type="EMBL" id="NZBU01000012">
    <property type="protein sequence ID" value="MAG22407.1"/>
    <property type="molecule type" value="Genomic_DNA"/>
</dbReference>
<dbReference type="Pfam" id="PF10967">
    <property type="entry name" value="DUF2769"/>
    <property type="match status" value="1"/>
</dbReference>